<proteinExistence type="predicted"/>
<comment type="caution">
    <text evidence="2">The sequence shown here is derived from an EMBL/GenBank/DDBJ whole genome shotgun (WGS) entry which is preliminary data.</text>
</comment>
<accession>A0A9D4U3W0</accession>
<evidence type="ECO:0000313" key="3">
    <source>
        <dbReference type="Proteomes" id="UP000886520"/>
    </source>
</evidence>
<name>A0A9D4U3W0_ADICA</name>
<dbReference type="EMBL" id="JABFUD020000024">
    <property type="protein sequence ID" value="KAI5060498.1"/>
    <property type="molecule type" value="Genomic_DNA"/>
</dbReference>
<gene>
    <name evidence="2" type="ORF">GOP47_0024918</name>
</gene>
<evidence type="ECO:0000313" key="2">
    <source>
        <dbReference type="EMBL" id="KAI5060498.1"/>
    </source>
</evidence>
<protein>
    <submittedName>
        <fullName evidence="2">Uncharacterized protein</fullName>
    </submittedName>
</protein>
<dbReference type="Proteomes" id="UP000886520">
    <property type="component" value="Chromosome 24"/>
</dbReference>
<organism evidence="2 3">
    <name type="scientific">Adiantum capillus-veneris</name>
    <name type="common">Maidenhair fern</name>
    <dbReference type="NCBI Taxonomy" id="13818"/>
    <lineage>
        <taxon>Eukaryota</taxon>
        <taxon>Viridiplantae</taxon>
        <taxon>Streptophyta</taxon>
        <taxon>Embryophyta</taxon>
        <taxon>Tracheophyta</taxon>
        <taxon>Polypodiopsida</taxon>
        <taxon>Polypodiidae</taxon>
        <taxon>Polypodiales</taxon>
        <taxon>Pteridineae</taxon>
        <taxon>Pteridaceae</taxon>
        <taxon>Vittarioideae</taxon>
        <taxon>Adiantum</taxon>
    </lineage>
</organism>
<feature type="transmembrane region" description="Helical" evidence="1">
    <location>
        <begin position="35"/>
        <end position="56"/>
    </location>
</feature>
<reference evidence="2" key="1">
    <citation type="submission" date="2021-01" db="EMBL/GenBank/DDBJ databases">
        <title>Adiantum capillus-veneris genome.</title>
        <authorList>
            <person name="Fang Y."/>
            <person name="Liao Q."/>
        </authorList>
    </citation>
    <scope>NUCLEOTIDE SEQUENCE</scope>
    <source>
        <strain evidence="2">H3</strain>
        <tissue evidence="2">Leaf</tissue>
    </source>
</reference>
<sequence length="143" mass="15801">MVPESDLECGRRCNQHRDKLDAWEFLLPPPRWRSIVTLSTAVFVLMGAFFVCHIAIRRIGIVCHLWCLTCVGILSTPSRLQGSLVASLCFGLASLPNRTSLQALRRRTGNKQVGQDVPNPSGKWVGDAVNNELGSDAMREVQA</sequence>
<keyword evidence="1" id="KW-1133">Transmembrane helix</keyword>
<evidence type="ECO:0000256" key="1">
    <source>
        <dbReference type="SAM" id="Phobius"/>
    </source>
</evidence>
<keyword evidence="1" id="KW-0812">Transmembrane</keyword>
<keyword evidence="3" id="KW-1185">Reference proteome</keyword>
<dbReference type="AlphaFoldDB" id="A0A9D4U3W0"/>
<keyword evidence="1" id="KW-0472">Membrane</keyword>